<gene>
    <name evidence="2" type="ORF">QYE76_063958</name>
</gene>
<evidence type="ECO:0000259" key="1">
    <source>
        <dbReference type="PROSITE" id="PS50181"/>
    </source>
</evidence>
<sequence>METIGEEILRMILLKLPTRDVARSSYVSRLWFILLRDPSFRKLHGKAAHIVSGSDGGTAAETSCSSRRPEMTILVST</sequence>
<accession>A0AAD8S7F7</accession>
<evidence type="ECO:0000313" key="3">
    <source>
        <dbReference type="Proteomes" id="UP001231189"/>
    </source>
</evidence>
<dbReference type="InterPro" id="IPR036047">
    <property type="entry name" value="F-box-like_dom_sf"/>
</dbReference>
<name>A0AAD8S7F7_LOLMU</name>
<dbReference type="PROSITE" id="PS50181">
    <property type="entry name" value="FBOX"/>
    <property type="match status" value="1"/>
</dbReference>
<dbReference type="InterPro" id="IPR001810">
    <property type="entry name" value="F-box_dom"/>
</dbReference>
<comment type="caution">
    <text evidence="2">The sequence shown here is derived from an EMBL/GenBank/DDBJ whole genome shotgun (WGS) entry which is preliminary data.</text>
</comment>
<protein>
    <recommendedName>
        <fullName evidence="1">F-box domain-containing protein</fullName>
    </recommendedName>
</protein>
<dbReference type="Pfam" id="PF00646">
    <property type="entry name" value="F-box"/>
    <property type="match status" value="1"/>
</dbReference>
<dbReference type="AlphaFoldDB" id="A0AAD8S7F7"/>
<feature type="domain" description="F-box" evidence="1">
    <location>
        <begin position="1"/>
        <end position="43"/>
    </location>
</feature>
<dbReference type="Proteomes" id="UP001231189">
    <property type="component" value="Unassembled WGS sequence"/>
</dbReference>
<dbReference type="EMBL" id="JAUUTY010000004">
    <property type="protein sequence ID" value="KAK1646153.1"/>
    <property type="molecule type" value="Genomic_DNA"/>
</dbReference>
<proteinExistence type="predicted"/>
<evidence type="ECO:0000313" key="2">
    <source>
        <dbReference type="EMBL" id="KAK1646153.1"/>
    </source>
</evidence>
<reference evidence="2" key="1">
    <citation type="submission" date="2023-07" db="EMBL/GenBank/DDBJ databases">
        <title>A chromosome-level genome assembly of Lolium multiflorum.</title>
        <authorList>
            <person name="Chen Y."/>
            <person name="Copetti D."/>
            <person name="Kolliker R."/>
            <person name="Studer B."/>
        </authorList>
    </citation>
    <scope>NUCLEOTIDE SEQUENCE</scope>
    <source>
        <strain evidence="2">02402/16</strain>
        <tissue evidence="2">Leaf</tissue>
    </source>
</reference>
<organism evidence="2 3">
    <name type="scientific">Lolium multiflorum</name>
    <name type="common">Italian ryegrass</name>
    <name type="synonym">Lolium perenne subsp. multiflorum</name>
    <dbReference type="NCBI Taxonomy" id="4521"/>
    <lineage>
        <taxon>Eukaryota</taxon>
        <taxon>Viridiplantae</taxon>
        <taxon>Streptophyta</taxon>
        <taxon>Embryophyta</taxon>
        <taxon>Tracheophyta</taxon>
        <taxon>Spermatophyta</taxon>
        <taxon>Magnoliopsida</taxon>
        <taxon>Liliopsida</taxon>
        <taxon>Poales</taxon>
        <taxon>Poaceae</taxon>
        <taxon>BOP clade</taxon>
        <taxon>Pooideae</taxon>
        <taxon>Poodae</taxon>
        <taxon>Poeae</taxon>
        <taxon>Poeae Chloroplast Group 2 (Poeae type)</taxon>
        <taxon>Loliodinae</taxon>
        <taxon>Loliinae</taxon>
        <taxon>Lolium</taxon>
    </lineage>
</organism>
<dbReference type="SUPFAM" id="SSF81383">
    <property type="entry name" value="F-box domain"/>
    <property type="match status" value="1"/>
</dbReference>
<keyword evidence="3" id="KW-1185">Reference proteome</keyword>